<dbReference type="EC" id="2.7.1.-" evidence="11"/>
<dbReference type="InterPro" id="IPR022673">
    <property type="entry name" value="Hexokinase_C"/>
</dbReference>
<sequence length="420" mass="46552">MLREMRDGLLPGNSSSLKMIPTYVTKLPTGTEKGVAYALDIGGSNLRVLKVDLDGSGNANVDPDNFIIAEIPKHIQESDSKTLFNFIAEQVARVVKTEAHVGFTFSFPVNQHSINSGILIHWTKGFTAKGVEKEDIVDLLNRACTEHTTPIYANVNALINDTTGTLLSGAYSQLEYEVPMGLILGTGSNACYIERIENIKKLEIQTEDKFMIINMESGNFGARNVTSNNKDLPMTKWDIILNEESNNVNQQLLEKQISGMYLGEIVRIILSILIDNGKIFTAYKNKVARLQERYGFPTKIMSEIEADNSPYLDVVTQQLSAYGIKDSTLEERKFVKHVVSLVSRRAALLVAAQIAACLRQMERENQNVSIAIDGSVYEKYPNFANMIRSNLHKLNLPNVHLIHAKDGSGVGAALASFLQQ</sequence>
<dbReference type="Gene3D" id="3.40.367.20">
    <property type="match status" value="1"/>
</dbReference>
<dbReference type="SUPFAM" id="SSF53067">
    <property type="entry name" value="Actin-like ATPase domain"/>
    <property type="match status" value="2"/>
</dbReference>
<keyword evidence="6 11" id="KW-0418">Kinase</keyword>
<evidence type="ECO:0000256" key="2">
    <source>
        <dbReference type="ARBA" id="ARBA00005028"/>
    </source>
</evidence>
<evidence type="ECO:0000256" key="1">
    <source>
        <dbReference type="ARBA" id="ARBA00004888"/>
    </source>
</evidence>
<keyword evidence="5 11" id="KW-0547">Nucleotide-binding</keyword>
<dbReference type="PRINTS" id="PR00475">
    <property type="entry name" value="HEXOKINASE"/>
</dbReference>
<dbReference type="PROSITE" id="PS51748">
    <property type="entry name" value="HEXOKINASE_2"/>
    <property type="match status" value="1"/>
</dbReference>
<dbReference type="PANTHER" id="PTHR19443:SF16">
    <property type="entry name" value="HEXOKINASE TYPE 1-RELATED"/>
    <property type="match status" value="1"/>
</dbReference>
<evidence type="ECO:0000256" key="4">
    <source>
        <dbReference type="ARBA" id="ARBA00022679"/>
    </source>
</evidence>
<evidence type="ECO:0000256" key="3">
    <source>
        <dbReference type="ARBA" id="ARBA00009225"/>
    </source>
</evidence>
<accession>A0A6B2L5C8</accession>
<feature type="domain" description="Hexokinase C-terminal" evidence="13">
    <location>
        <begin position="180"/>
        <end position="416"/>
    </location>
</feature>
<evidence type="ECO:0000256" key="6">
    <source>
        <dbReference type="ARBA" id="ARBA00022777"/>
    </source>
</evidence>
<dbReference type="EMBL" id="GIBP01003069">
    <property type="protein sequence ID" value="NDV32038.1"/>
    <property type="molecule type" value="Transcribed_RNA"/>
</dbReference>
<dbReference type="GO" id="GO:0001678">
    <property type="term" value="P:intracellular glucose homeostasis"/>
    <property type="evidence" value="ECO:0007669"/>
    <property type="project" value="InterPro"/>
</dbReference>
<name>A0A6B2L5C8_9EUKA</name>
<comment type="catalytic activity">
    <reaction evidence="9">
        <text>a D-hexose + ATP = a D-hexose 6-phosphate + ADP + H(+)</text>
        <dbReference type="Rhea" id="RHEA:22740"/>
        <dbReference type="ChEBI" id="CHEBI:4194"/>
        <dbReference type="ChEBI" id="CHEBI:15378"/>
        <dbReference type="ChEBI" id="CHEBI:30616"/>
        <dbReference type="ChEBI" id="CHEBI:229467"/>
        <dbReference type="ChEBI" id="CHEBI:456216"/>
        <dbReference type="EC" id="2.7.1.1"/>
    </reaction>
    <physiologicalReaction direction="left-to-right" evidence="9">
        <dbReference type="Rhea" id="RHEA:22741"/>
    </physiologicalReaction>
</comment>
<feature type="domain" description="Hexokinase N-terminal" evidence="12">
    <location>
        <begin position="1"/>
        <end position="171"/>
    </location>
</feature>
<dbReference type="GO" id="GO:0005739">
    <property type="term" value="C:mitochondrion"/>
    <property type="evidence" value="ECO:0007669"/>
    <property type="project" value="TreeGrafter"/>
</dbReference>
<evidence type="ECO:0000256" key="9">
    <source>
        <dbReference type="ARBA" id="ARBA00044613"/>
    </source>
</evidence>
<evidence type="ECO:0000256" key="7">
    <source>
        <dbReference type="ARBA" id="ARBA00022840"/>
    </source>
</evidence>
<dbReference type="InterPro" id="IPR019807">
    <property type="entry name" value="Hexokinase_BS"/>
</dbReference>
<protein>
    <recommendedName>
        <fullName evidence="11">Phosphotransferase</fullName>
        <ecNumber evidence="11">2.7.1.-</ecNumber>
    </recommendedName>
</protein>
<evidence type="ECO:0000313" key="14">
    <source>
        <dbReference type="EMBL" id="NDV32038.1"/>
    </source>
</evidence>
<evidence type="ECO:0000259" key="13">
    <source>
        <dbReference type="Pfam" id="PF03727"/>
    </source>
</evidence>
<evidence type="ECO:0000256" key="5">
    <source>
        <dbReference type="ARBA" id="ARBA00022741"/>
    </source>
</evidence>
<dbReference type="Gene3D" id="3.30.420.40">
    <property type="match status" value="1"/>
</dbReference>
<reference evidence="14" key="1">
    <citation type="journal article" date="2020" name="J. Eukaryot. Microbiol.">
        <title>De novo Sequencing, Assembly and Annotation of the Transcriptome for the Free-Living Testate Amoeba Arcella intermedia.</title>
        <authorList>
            <person name="Ribeiro G.M."/>
            <person name="Porfirio-Sousa A.L."/>
            <person name="Maurer-Alcala X.X."/>
            <person name="Katz L.A."/>
            <person name="Lahr D.J.G."/>
        </authorList>
    </citation>
    <scope>NUCLEOTIDE SEQUENCE</scope>
</reference>
<dbReference type="GO" id="GO:0005829">
    <property type="term" value="C:cytosol"/>
    <property type="evidence" value="ECO:0007669"/>
    <property type="project" value="TreeGrafter"/>
</dbReference>
<dbReference type="InterPro" id="IPR022672">
    <property type="entry name" value="Hexokinase_N"/>
</dbReference>
<comment type="pathway">
    <text evidence="2">Carbohydrate metabolism; hexose metabolism.</text>
</comment>
<keyword evidence="7 11" id="KW-0067">ATP-binding</keyword>
<dbReference type="PROSITE" id="PS00378">
    <property type="entry name" value="HEXOKINASE_1"/>
    <property type="match status" value="1"/>
</dbReference>
<evidence type="ECO:0000256" key="11">
    <source>
        <dbReference type="RuleBase" id="RU362007"/>
    </source>
</evidence>
<keyword evidence="4 11" id="KW-0808">Transferase</keyword>
<evidence type="ECO:0000259" key="12">
    <source>
        <dbReference type="Pfam" id="PF00349"/>
    </source>
</evidence>
<dbReference type="Pfam" id="PF00349">
    <property type="entry name" value="Hexokinase_1"/>
    <property type="match status" value="1"/>
</dbReference>
<keyword evidence="8 11" id="KW-0324">Glycolysis</keyword>
<comment type="pathway">
    <text evidence="1">Carbohydrate degradation; glycolysis; D-glyceraldehyde 3-phosphate and glycerone phosphate from D-glucose: step 1/4.</text>
</comment>
<dbReference type="Pfam" id="PF03727">
    <property type="entry name" value="Hexokinase_2"/>
    <property type="match status" value="1"/>
</dbReference>
<evidence type="ECO:0000256" key="10">
    <source>
        <dbReference type="ARBA" id="ARBA00047905"/>
    </source>
</evidence>
<dbReference type="UniPathway" id="UPA00109">
    <property type="reaction ID" value="UER00180"/>
</dbReference>
<dbReference type="GO" id="GO:0005524">
    <property type="term" value="F:ATP binding"/>
    <property type="evidence" value="ECO:0007669"/>
    <property type="project" value="UniProtKB-UniRule"/>
</dbReference>
<dbReference type="AlphaFoldDB" id="A0A6B2L5C8"/>
<comment type="catalytic activity">
    <reaction evidence="10">
        <text>D-fructose + ATP = D-fructose 6-phosphate + ADP + H(+)</text>
        <dbReference type="Rhea" id="RHEA:16125"/>
        <dbReference type="ChEBI" id="CHEBI:15378"/>
        <dbReference type="ChEBI" id="CHEBI:30616"/>
        <dbReference type="ChEBI" id="CHEBI:37721"/>
        <dbReference type="ChEBI" id="CHEBI:61527"/>
        <dbReference type="ChEBI" id="CHEBI:456216"/>
        <dbReference type="EC" id="2.7.1.1"/>
    </reaction>
    <physiologicalReaction direction="left-to-right" evidence="10">
        <dbReference type="Rhea" id="RHEA:16126"/>
    </physiologicalReaction>
</comment>
<dbReference type="GO" id="GO:0006096">
    <property type="term" value="P:glycolytic process"/>
    <property type="evidence" value="ECO:0007669"/>
    <property type="project" value="UniProtKB-UniPathway"/>
</dbReference>
<dbReference type="GO" id="GO:0008865">
    <property type="term" value="F:fructokinase activity"/>
    <property type="evidence" value="ECO:0007669"/>
    <property type="project" value="TreeGrafter"/>
</dbReference>
<dbReference type="PANTHER" id="PTHR19443">
    <property type="entry name" value="HEXOKINASE"/>
    <property type="match status" value="1"/>
</dbReference>
<dbReference type="InterPro" id="IPR043129">
    <property type="entry name" value="ATPase_NBD"/>
</dbReference>
<dbReference type="InterPro" id="IPR001312">
    <property type="entry name" value="Hexokinase"/>
</dbReference>
<dbReference type="GO" id="GO:0006006">
    <property type="term" value="P:glucose metabolic process"/>
    <property type="evidence" value="ECO:0007669"/>
    <property type="project" value="TreeGrafter"/>
</dbReference>
<comment type="similarity">
    <text evidence="3 11">Belongs to the hexokinase family.</text>
</comment>
<dbReference type="GO" id="GO:0005536">
    <property type="term" value="F:D-glucose binding"/>
    <property type="evidence" value="ECO:0007669"/>
    <property type="project" value="InterPro"/>
</dbReference>
<organism evidence="14">
    <name type="scientific">Arcella intermedia</name>
    <dbReference type="NCBI Taxonomy" id="1963864"/>
    <lineage>
        <taxon>Eukaryota</taxon>
        <taxon>Amoebozoa</taxon>
        <taxon>Tubulinea</taxon>
        <taxon>Elardia</taxon>
        <taxon>Arcellinida</taxon>
        <taxon>Sphaerothecina</taxon>
        <taxon>Arcellidae</taxon>
        <taxon>Arcella</taxon>
    </lineage>
</organism>
<dbReference type="GO" id="GO:0004340">
    <property type="term" value="F:glucokinase activity"/>
    <property type="evidence" value="ECO:0007669"/>
    <property type="project" value="TreeGrafter"/>
</dbReference>
<proteinExistence type="inferred from homology"/>
<evidence type="ECO:0000256" key="8">
    <source>
        <dbReference type="ARBA" id="ARBA00023152"/>
    </source>
</evidence>